<evidence type="ECO:0000259" key="2">
    <source>
        <dbReference type="SMART" id="SM00471"/>
    </source>
</evidence>
<dbReference type="InterPro" id="IPR003607">
    <property type="entry name" value="HD/PDEase_dom"/>
</dbReference>
<dbReference type="Proteomes" id="UP000823912">
    <property type="component" value="Unassembled WGS sequence"/>
</dbReference>
<dbReference type="Gene3D" id="1.10.3210.10">
    <property type="entry name" value="Hypothetical protein af1432"/>
    <property type="match status" value="1"/>
</dbReference>
<evidence type="ECO:0000256" key="1">
    <source>
        <dbReference type="SAM" id="MobiDB-lite"/>
    </source>
</evidence>
<sequence length="291" mass="33664">MRIEETRVKEAFASYVKNYNPKDEKIHLKIVHTYKVAELCRKIAESLSLAPEDVELAWLLGMLHDVGRFEQLRRYNTFNDADSIDHALFGADLLFGEEQLIRDYLDFEKEAPKEEELALMRTAVASHSAYRLPKDLDERTRMFCQILRDADKIDILRVNVEVPLEAIYNTTTEELRQAEVTPEVLEAFEEEHAVLRSLKKTPVDNVVGHMALVFELVYPISAQLAEEQHYLDQLMNFVSDNETTQRQFALLRAHMQEYLKRRRAEISAVEVSGEGKGRTGDAADRRERHDG</sequence>
<dbReference type="Pfam" id="PF01966">
    <property type="entry name" value="HD"/>
    <property type="match status" value="1"/>
</dbReference>
<name>A0A9D1JBA2_9FIRM</name>
<feature type="compositionally biased region" description="Basic and acidic residues" evidence="1">
    <location>
        <begin position="273"/>
        <end position="291"/>
    </location>
</feature>
<reference evidence="3" key="2">
    <citation type="journal article" date="2021" name="PeerJ">
        <title>Extensive microbial diversity within the chicken gut microbiome revealed by metagenomics and culture.</title>
        <authorList>
            <person name="Gilroy R."/>
            <person name="Ravi A."/>
            <person name="Getino M."/>
            <person name="Pursley I."/>
            <person name="Horton D.L."/>
            <person name="Alikhan N.F."/>
            <person name="Baker D."/>
            <person name="Gharbi K."/>
            <person name="Hall N."/>
            <person name="Watson M."/>
            <person name="Adriaenssens E.M."/>
            <person name="Foster-Nyarko E."/>
            <person name="Jarju S."/>
            <person name="Secka A."/>
            <person name="Antonio M."/>
            <person name="Oren A."/>
            <person name="Chaudhuri R.R."/>
            <person name="La Ragione R."/>
            <person name="Hildebrand F."/>
            <person name="Pallen M.J."/>
        </authorList>
    </citation>
    <scope>NUCLEOTIDE SEQUENCE</scope>
    <source>
        <strain evidence="3">ChiSjej5B23-6657</strain>
    </source>
</reference>
<organism evidence="3 4">
    <name type="scientific">Candidatus Pullilachnospira gallistercoris</name>
    <dbReference type="NCBI Taxonomy" id="2840911"/>
    <lineage>
        <taxon>Bacteria</taxon>
        <taxon>Bacillati</taxon>
        <taxon>Bacillota</taxon>
        <taxon>Clostridia</taxon>
        <taxon>Lachnospirales</taxon>
        <taxon>Lachnospiraceae</taxon>
        <taxon>Lachnospiraceae incertae sedis</taxon>
        <taxon>Candidatus Pullilachnospira</taxon>
    </lineage>
</organism>
<feature type="region of interest" description="Disordered" evidence="1">
    <location>
        <begin position="270"/>
        <end position="291"/>
    </location>
</feature>
<dbReference type="CDD" id="cd00077">
    <property type="entry name" value="HDc"/>
    <property type="match status" value="1"/>
</dbReference>
<feature type="domain" description="HD/PDEase" evidence="2">
    <location>
        <begin position="25"/>
        <end position="165"/>
    </location>
</feature>
<dbReference type="EMBL" id="DVHM01000141">
    <property type="protein sequence ID" value="HIR71330.1"/>
    <property type="molecule type" value="Genomic_DNA"/>
</dbReference>
<gene>
    <name evidence="3" type="ORF">IAA55_08620</name>
</gene>
<protein>
    <submittedName>
        <fullName evidence="3">HD domain-containing protein</fullName>
    </submittedName>
</protein>
<proteinExistence type="predicted"/>
<evidence type="ECO:0000313" key="4">
    <source>
        <dbReference type="Proteomes" id="UP000823912"/>
    </source>
</evidence>
<dbReference type="SUPFAM" id="SSF109604">
    <property type="entry name" value="HD-domain/PDEase-like"/>
    <property type="match status" value="1"/>
</dbReference>
<dbReference type="InterPro" id="IPR006674">
    <property type="entry name" value="HD_domain"/>
</dbReference>
<dbReference type="AlphaFoldDB" id="A0A9D1JBA2"/>
<comment type="caution">
    <text evidence="3">The sequence shown here is derived from an EMBL/GenBank/DDBJ whole genome shotgun (WGS) entry which is preliminary data.</text>
</comment>
<reference evidence="3" key="1">
    <citation type="submission" date="2020-10" db="EMBL/GenBank/DDBJ databases">
        <authorList>
            <person name="Gilroy R."/>
        </authorList>
    </citation>
    <scope>NUCLEOTIDE SEQUENCE</scope>
    <source>
        <strain evidence="3">ChiSjej5B23-6657</strain>
    </source>
</reference>
<dbReference type="SMART" id="SM00471">
    <property type="entry name" value="HDc"/>
    <property type="match status" value="1"/>
</dbReference>
<evidence type="ECO:0000313" key="3">
    <source>
        <dbReference type="EMBL" id="HIR71330.1"/>
    </source>
</evidence>
<accession>A0A9D1JBA2</accession>